<name>A0A813FH35_POLGL</name>
<organism evidence="1 2">
    <name type="scientific">Polarella glacialis</name>
    <name type="common">Dinoflagellate</name>
    <dbReference type="NCBI Taxonomy" id="89957"/>
    <lineage>
        <taxon>Eukaryota</taxon>
        <taxon>Sar</taxon>
        <taxon>Alveolata</taxon>
        <taxon>Dinophyceae</taxon>
        <taxon>Suessiales</taxon>
        <taxon>Suessiaceae</taxon>
        <taxon>Polarella</taxon>
    </lineage>
</organism>
<dbReference type="EMBL" id="CAJNNV010024996">
    <property type="protein sequence ID" value="CAE8611220.1"/>
    <property type="molecule type" value="Genomic_DNA"/>
</dbReference>
<dbReference type="Proteomes" id="UP000654075">
    <property type="component" value="Unassembled WGS sequence"/>
</dbReference>
<keyword evidence="2" id="KW-1185">Reference proteome</keyword>
<accession>A0A813FH35</accession>
<reference evidence="1" key="1">
    <citation type="submission" date="2021-02" db="EMBL/GenBank/DDBJ databases">
        <authorList>
            <person name="Dougan E. K."/>
            <person name="Rhodes N."/>
            <person name="Thang M."/>
            <person name="Chan C."/>
        </authorList>
    </citation>
    <scope>NUCLEOTIDE SEQUENCE</scope>
</reference>
<evidence type="ECO:0000313" key="2">
    <source>
        <dbReference type="Proteomes" id="UP000654075"/>
    </source>
</evidence>
<evidence type="ECO:0000313" key="1">
    <source>
        <dbReference type="EMBL" id="CAE8611220.1"/>
    </source>
</evidence>
<gene>
    <name evidence="1" type="ORF">PGLA1383_LOCUS29026</name>
</gene>
<comment type="caution">
    <text evidence="1">The sequence shown here is derived from an EMBL/GenBank/DDBJ whole genome shotgun (WGS) entry which is preliminary data.</text>
</comment>
<dbReference type="AlphaFoldDB" id="A0A813FH35"/>
<protein>
    <submittedName>
        <fullName evidence="1">Uncharacterized protein</fullName>
    </submittedName>
</protein>
<sequence>MLHALTPPTPIQYHQNVAMKLTVKRALALVAVVSGCWTGRLSAEAYTFSHDIAQGVPGKLSFESVEATLLSLQKTVATPQMQGMIQQIKTMGSQMMDMVRVNAQATQQQLDTSWKQFESCTTTRLQTMLCRT</sequence>
<proteinExistence type="predicted"/>